<keyword evidence="10" id="KW-1015">Disulfide bond</keyword>
<comment type="catalytic activity">
    <reaction evidence="14">
        <text>[(1-&gt;4)-beta-D-glucosyl]n+m + reduced acceptor + O2 = 4-dehydro-beta-D-glucosyl-[(1-&gt;4)-beta-D-glucosyl]n-1 + [(1-&gt;4)-beta-D-glucosyl]m + acceptor + H2O.</text>
        <dbReference type="EC" id="1.14.99.56"/>
    </reaction>
</comment>
<evidence type="ECO:0000256" key="7">
    <source>
        <dbReference type="ARBA" id="ARBA00023002"/>
    </source>
</evidence>
<evidence type="ECO:0000256" key="16">
    <source>
        <dbReference type="SAM" id="MobiDB-lite"/>
    </source>
</evidence>
<evidence type="ECO:0000256" key="14">
    <source>
        <dbReference type="ARBA" id="ARBA00045077"/>
    </source>
</evidence>
<dbReference type="GO" id="GO:0046872">
    <property type="term" value="F:metal ion binding"/>
    <property type="evidence" value="ECO:0007669"/>
    <property type="project" value="UniProtKB-KW"/>
</dbReference>
<accession>A0A5B0MLA5</accession>
<dbReference type="PANTHER" id="PTHR33353:SF10">
    <property type="entry name" value="ENDO-BETA-1,4-GLUCANASE D"/>
    <property type="match status" value="1"/>
</dbReference>
<comment type="subcellular location">
    <subcellularLocation>
        <location evidence="2">Secreted</location>
    </subcellularLocation>
</comment>
<keyword evidence="6" id="KW-0136">Cellulose degradation</keyword>
<feature type="compositionally biased region" description="Basic residues" evidence="16">
    <location>
        <begin position="268"/>
        <end position="296"/>
    </location>
</feature>
<evidence type="ECO:0000256" key="3">
    <source>
        <dbReference type="ARBA" id="ARBA00022525"/>
    </source>
</evidence>
<keyword evidence="12" id="KW-0624">Polysaccharide degradation</keyword>
<gene>
    <name evidence="20" type="ORF">PGT21_036793</name>
    <name evidence="21" type="ORF">PGTUg99_001932</name>
    <name evidence="19" type="ORF">PGTUg99_002517</name>
</gene>
<evidence type="ECO:0000313" key="20">
    <source>
        <dbReference type="EMBL" id="KAA1106646.1"/>
    </source>
</evidence>
<evidence type="ECO:0000256" key="2">
    <source>
        <dbReference type="ARBA" id="ARBA00004613"/>
    </source>
</evidence>
<dbReference type="AlphaFoldDB" id="A0A5B0MLA5"/>
<evidence type="ECO:0000256" key="8">
    <source>
        <dbReference type="ARBA" id="ARBA00023008"/>
    </source>
</evidence>
<dbReference type="Proteomes" id="UP000325313">
    <property type="component" value="Unassembled WGS sequence"/>
</dbReference>
<evidence type="ECO:0000256" key="17">
    <source>
        <dbReference type="SAM" id="SignalP"/>
    </source>
</evidence>
<protein>
    <recommendedName>
        <fullName evidence="15">lytic cellulose monooxygenase (C4-dehydrogenating)</fullName>
        <ecNumber evidence="15">1.14.99.56</ecNumber>
    </recommendedName>
</protein>
<dbReference type="GO" id="GO:0030245">
    <property type="term" value="P:cellulose catabolic process"/>
    <property type="evidence" value="ECO:0007669"/>
    <property type="project" value="UniProtKB-KW"/>
</dbReference>
<evidence type="ECO:0000256" key="13">
    <source>
        <dbReference type="ARBA" id="ARBA00044502"/>
    </source>
</evidence>
<sequence length="296" mass="32305">MASSVTRSCITLLSLFALFLAPVSGHVFVKHWKTTSDSDWQPGQKEWKLENTAYRRASDSIGWVGSKFLTANKAIVCGASHTPKGYVAPSGGKFFSDADESAGKTLKVQAGGKVSLVLQGDTGRGYPHYHGHILAYLGKCGPSPTACQSFDASTASYFKIQEVKDGVTQLRKHYSSQLGGDVWDVPIPKDLASGSYIFRFEIITWGESVQSEGFQDQYYPSCGQLYIESDHQASANNAPSIKFPEGYHDGNLGPSSTLPGPTLYSESRRRRSLHKPSKSRHRKSLHSPSKSKHGNA</sequence>
<comment type="cofactor">
    <cofactor evidence="1">
        <name>Cu(2+)</name>
        <dbReference type="ChEBI" id="CHEBI:29036"/>
    </cofactor>
</comment>
<dbReference type="EMBL" id="VDEP01000172">
    <property type="protein sequence ID" value="KAA1126155.1"/>
    <property type="molecule type" value="Genomic_DNA"/>
</dbReference>
<dbReference type="Proteomes" id="UP000324748">
    <property type="component" value="Unassembled WGS sequence"/>
</dbReference>
<evidence type="ECO:0000313" key="21">
    <source>
        <dbReference type="EMBL" id="KAA1126155.1"/>
    </source>
</evidence>
<dbReference type="Pfam" id="PF03443">
    <property type="entry name" value="AA9"/>
    <property type="match status" value="1"/>
</dbReference>
<proteinExistence type="inferred from homology"/>
<evidence type="ECO:0000256" key="6">
    <source>
        <dbReference type="ARBA" id="ARBA00023001"/>
    </source>
</evidence>
<keyword evidence="3" id="KW-0964">Secreted</keyword>
<feature type="chain" id="PRO_5033473575" description="lytic cellulose monooxygenase (C4-dehydrogenating)" evidence="17">
    <location>
        <begin position="26"/>
        <end position="296"/>
    </location>
</feature>
<dbReference type="EC" id="1.14.99.56" evidence="15"/>
<dbReference type="GO" id="GO:0004497">
    <property type="term" value="F:monooxygenase activity"/>
    <property type="evidence" value="ECO:0007669"/>
    <property type="project" value="UniProtKB-KW"/>
</dbReference>
<evidence type="ECO:0000256" key="5">
    <source>
        <dbReference type="ARBA" id="ARBA00022729"/>
    </source>
</evidence>
<feature type="domain" description="Auxiliary Activity family 9 catalytic" evidence="18">
    <location>
        <begin position="100"/>
        <end position="250"/>
    </location>
</feature>
<evidence type="ECO:0000256" key="9">
    <source>
        <dbReference type="ARBA" id="ARBA00023033"/>
    </source>
</evidence>
<evidence type="ECO:0000256" key="1">
    <source>
        <dbReference type="ARBA" id="ARBA00001973"/>
    </source>
</evidence>
<keyword evidence="5 17" id="KW-0732">Signal</keyword>
<name>A0A5B0MLA5_PUCGR</name>
<dbReference type="GO" id="GO:0005576">
    <property type="term" value="C:extracellular region"/>
    <property type="evidence" value="ECO:0007669"/>
    <property type="project" value="UniProtKB-SubCell"/>
</dbReference>
<evidence type="ECO:0000256" key="10">
    <source>
        <dbReference type="ARBA" id="ARBA00023157"/>
    </source>
</evidence>
<keyword evidence="9" id="KW-0503">Monooxygenase</keyword>
<evidence type="ECO:0000256" key="12">
    <source>
        <dbReference type="ARBA" id="ARBA00023326"/>
    </source>
</evidence>
<evidence type="ECO:0000256" key="15">
    <source>
        <dbReference type="ARBA" id="ARBA00047174"/>
    </source>
</evidence>
<dbReference type="InterPro" id="IPR005103">
    <property type="entry name" value="AA9_LPMO"/>
</dbReference>
<keyword evidence="11" id="KW-0119">Carbohydrate metabolism</keyword>
<reference evidence="22 23" key="1">
    <citation type="submission" date="2019-05" db="EMBL/GenBank/DDBJ databases">
        <title>Emergence of the Ug99 lineage of the wheat stem rust pathogen through somatic hybridization.</title>
        <authorList>
            <person name="Li F."/>
            <person name="Upadhyaya N.M."/>
            <person name="Sperschneider J."/>
            <person name="Matny O."/>
            <person name="Nguyen-Phuc H."/>
            <person name="Mago R."/>
            <person name="Raley C."/>
            <person name="Miller M.E."/>
            <person name="Silverstein K.A.T."/>
            <person name="Henningsen E."/>
            <person name="Hirsch C.D."/>
            <person name="Visser B."/>
            <person name="Pretorius Z.A."/>
            <person name="Steffenson B.J."/>
            <person name="Schwessinger B."/>
            <person name="Dodds P.N."/>
            <person name="Figueroa M."/>
        </authorList>
    </citation>
    <scope>NUCLEOTIDE SEQUENCE [LARGE SCALE GENOMIC DNA]</scope>
    <source>
        <strain evidence="20">21-0</strain>
        <strain evidence="19 23">Ug99</strain>
    </source>
</reference>
<dbReference type="InterPro" id="IPR049892">
    <property type="entry name" value="AA9"/>
</dbReference>
<dbReference type="EMBL" id="VSWC01000040">
    <property type="protein sequence ID" value="KAA1106646.1"/>
    <property type="molecule type" value="Genomic_DNA"/>
</dbReference>
<evidence type="ECO:0000256" key="11">
    <source>
        <dbReference type="ARBA" id="ARBA00023277"/>
    </source>
</evidence>
<organism evidence="19 23">
    <name type="scientific">Puccinia graminis f. sp. tritici</name>
    <dbReference type="NCBI Taxonomy" id="56615"/>
    <lineage>
        <taxon>Eukaryota</taxon>
        <taxon>Fungi</taxon>
        <taxon>Dikarya</taxon>
        <taxon>Basidiomycota</taxon>
        <taxon>Pucciniomycotina</taxon>
        <taxon>Pucciniomycetes</taxon>
        <taxon>Pucciniales</taxon>
        <taxon>Pucciniaceae</taxon>
        <taxon>Puccinia</taxon>
    </lineage>
</organism>
<evidence type="ECO:0000256" key="4">
    <source>
        <dbReference type="ARBA" id="ARBA00022723"/>
    </source>
</evidence>
<dbReference type="Gene3D" id="2.70.50.70">
    <property type="match status" value="1"/>
</dbReference>
<comment type="similarity">
    <text evidence="13">Belongs to the polysaccharide monooxygenase AA9 family.</text>
</comment>
<feature type="signal peptide" evidence="17">
    <location>
        <begin position="1"/>
        <end position="25"/>
    </location>
</feature>
<dbReference type="PANTHER" id="PTHR33353">
    <property type="entry name" value="PUTATIVE (AFU_ORTHOLOGUE AFUA_1G12560)-RELATED"/>
    <property type="match status" value="1"/>
</dbReference>
<keyword evidence="22" id="KW-1185">Reference proteome</keyword>
<feature type="region of interest" description="Disordered" evidence="16">
    <location>
        <begin position="237"/>
        <end position="296"/>
    </location>
</feature>
<dbReference type="OrthoDB" id="4849160at2759"/>
<keyword evidence="8" id="KW-0186">Copper</keyword>
<dbReference type="EMBL" id="VDEP01000466">
    <property type="protein sequence ID" value="KAA1077038.1"/>
    <property type="molecule type" value="Genomic_DNA"/>
</dbReference>
<evidence type="ECO:0000313" key="23">
    <source>
        <dbReference type="Proteomes" id="UP000325313"/>
    </source>
</evidence>
<evidence type="ECO:0000259" key="18">
    <source>
        <dbReference type="Pfam" id="PF03443"/>
    </source>
</evidence>
<keyword evidence="4" id="KW-0479">Metal-binding</keyword>
<comment type="caution">
    <text evidence="19">The sequence shown here is derived from an EMBL/GenBank/DDBJ whole genome shotgun (WGS) entry which is preliminary data.</text>
</comment>
<evidence type="ECO:0000313" key="19">
    <source>
        <dbReference type="EMBL" id="KAA1077038.1"/>
    </source>
</evidence>
<evidence type="ECO:0000313" key="22">
    <source>
        <dbReference type="Proteomes" id="UP000324748"/>
    </source>
</evidence>
<keyword evidence="7" id="KW-0560">Oxidoreductase</keyword>